<proteinExistence type="predicted"/>
<feature type="compositionally biased region" description="Basic residues" evidence="1">
    <location>
        <begin position="780"/>
        <end position="792"/>
    </location>
</feature>
<evidence type="ECO:0000256" key="1">
    <source>
        <dbReference type="SAM" id="MobiDB-lite"/>
    </source>
</evidence>
<feature type="compositionally biased region" description="Polar residues" evidence="1">
    <location>
        <begin position="794"/>
        <end position="808"/>
    </location>
</feature>
<keyword evidence="3" id="KW-1185">Reference proteome</keyword>
<dbReference type="Proteomes" id="UP001249851">
    <property type="component" value="Unassembled WGS sequence"/>
</dbReference>
<gene>
    <name evidence="2" type="ORF">P5673_018053</name>
</gene>
<feature type="region of interest" description="Disordered" evidence="1">
    <location>
        <begin position="777"/>
        <end position="815"/>
    </location>
</feature>
<accession>A0AAD9QDP5</accession>
<feature type="compositionally biased region" description="Basic and acidic residues" evidence="1">
    <location>
        <begin position="464"/>
        <end position="477"/>
    </location>
</feature>
<comment type="caution">
    <text evidence="2">The sequence shown here is derived from an EMBL/GenBank/DDBJ whole genome shotgun (WGS) entry which is preliminary data.</text>
</comment>
<sequence>MNSKQFANFKLKKGIPGEPCEDDLMLSTRVESISSIKFFNYLQLADAVFYSQAYRGITRRNHHTDAYAQEEEIRYQQTEVFFIVVKDADSVMTCGAALAQMPKGEKHFANRVPCHEGKESSALKELFKDFKDHKNPFIDDLVKSSYQYCYRNEFESFMGDSDSVDLAECESEKVLQVWLVDPSFQSNLSWDVRKLQDAKLIIDRYGFQFDGMGAQRGKEPIEEQMMLSDKLTVLVNDIGIAMKKLRYALYGGKVYKKCDKAKYTIPNELFKARLLKDMKRVIEILANPFCEVIRTLRVDYNLIEVNDGRCWSIKERRFLDNALKDKDIGHVTPRAFSTYDATKEWNRNTSRKYWKIVFEKPRLRVFNKAMINRFRELMFIDEASPSTLAFDDWKILTQGGYTACDVKYKTAKSFINRCPMLLTAQQQLEFGPEHQPAMDRRLRNYAFKSLPNHRKKAAKWLRKHPLESRPASDHEESSDGGSGENEVSQIDDGNLNDEEKEALQTLAMAEDCTGPLEDAEQILAKDEERSEEDLNSDDDQRISNMRKALHQSTPGSLRHRQITSMLQTCIREREEQCARDELHYHSRRDRLVARGMPREHADLLPKNASDPLPIILKNDLDVLRQKTIEEEMETRKLKARQAFEGRWLREMEKELYKCVEKAHQTRDSHFRANLEAYVDVLRNKFKLHHQSLGTYNTPEALEEWRRVGVDLRILRQKDQHFVRCVHEPLPTRSELACEEVSTKTAQSDDESMFLTPLPATEVVPASVPDDCAIPDELRRPHGIKKPRSKIRRLQTGTPNKRSKNTTLNYFHGQKS</sequence>
<feature type="region of interest" description="Disordered" evidence="1">
    <location>
        <begin position="462"/>
        <end position="493"/>
    </location>
</feature>
<dbReference type="Gene3D" id="3.40.50.300">
    <property type="entry name" value="P-loop containing nucleotide triphosphate hydrolases"/>
    <property type="match status" value="1"/>
</dbReference>
<reference evidence="2" key="2">
    <citation type="journal article" date="2023" name="Science">
        <title>Genomic signatures of disease resistance in endangered staghorn corals.</title>
        <authorList>
            <person name="Vollmer S.V."/>
            <person name="Selwyn J.D."/>
            <person name="Despard B.A."/>
            <person name="Roesel C.L."/>
        </authorList>
    </citation>
    <scope>NUCLEOTIDE SEQUENCE</scope>
    <source>
        <strain evidence="2">K2</strain>
    </source>
</reference>
<protein>
    <submittedName>
        <fullName evidence="2">Uncharacterized protein</fullName>
    </submittedName>
</protein>
<name>A0AAD9QDP5_ACRCE</name>
<organism evidence="2 3">
    <name type="scientific">Acropora cervicornis</name>
    <name type="common">Staghorn coral</name>
    <dbReference type="NCBI Taxonomy" id="6130"/>
    <lineage>
        <taxon>Eukaryota</taxon>
        <taxon>Metazoa</taxon>
        <taxon>Cnidaria</taxon>
        <taxon>Anthozoa</taxon>
        <taxon>Hexacorallia</taxon>
        <taxon>Scleractinia</taxon>
        <taxon>Astrocoeniina</taxon>
        <taxon>Acroporidae</taxon>
        <taxon>Acropora</taxon>
    </lineage>
</organism>
<dbReference type="AlphaFoldDB" id="A0AAD9QDP5"/>
<dbReference type="InterPro" id="IPR027417">
    <property type="entry name" value="P-loop_NTPase"/>
</dbReference>
<reference evidence="2" key="1">
    <citation type="journal article" date="2023" name="G3 (Bethesda)">
        <title>Whole genome assembly and annotation of the endangered Caribbean coral Acropora cervicornis.</title>
        <authorList>
            <person name="Selwyn J.D."/>
            <person name="Vollmer S.V."/>
        </authorList>
    </citation>
    <scope>NUCLEOTIDE SEQUENCE</scope>
    <source>
        <strain evidence="2">K2</strain>
    </source>
</reference>
<evidence type="ECO:0000313" key="3">
    <source>
        <dbReference type="Proteomes" id="UP001249851"/>
    </source>
</evidence>
<dbReference type="EMBL" id="JARQWQ010000040">
    <property type="protein sequence ID" value="KAK2559421.1"/>
    <property type="molecule type" value="Genomic_DNA"/>
</dbReference>
<evidence type="ECO:0000313" key="2">
    <source>
        <dbReference type="EMBL" id="KAK2559421.1"/>
    </source>
</evidence>